<feature type="transmembrane region" description="Helical" evidence="1">
    <location>
        <begin position="71"/>
        <end position="92"/>
    </location>
</feature>
<dbReference type="GeneID" id="37179807"/>
<keyword evidence="1" id="KW-0472">Membrane</keyword>
<proteinExistence type="predicted"/>
<gene>
    <name evidence="2" type="ORF">BO86DRAFT_43824</name>
</gene>
<dbReference type="Proteomes" id="UP000249497">
    <property type="component" value="Unassembled WGS sequence"/>
</dbReference>
<keyword evidence="1" id="KW-1133">Transmembrane helix</keyword>
<evidence type="ECO:0000313" key="3">
    <source>
        <dbReference type="Proteomes" id="UP000249497"/>
    </source>
</evidence>
<dbReference type="AlphaFoldDB" id="A0A8T8X638"/>
<dbReference type="EMBL" id="KZ824782">
    <property type="protein sequence ID" value="RAH83618.1"/>
    <property type="molecule type" value="Genomic_DNA"/>
</dbReference>
<sequence>MRKDCSVSWPITPASLPDLSFLTDHLLVPLTLFVSFILRPSALRRFAFHLSVPSHRCCAVSYVNPPLSLRLVLFLFFSLSLVLLDYILILVVDLTRLGTSHT</sequence>
<name>A0A8T8X638_ASPJA</name>
<keyword evidence="3" id="KW-1185">Reference proteome</keyword>
<evidence type="ECO:0000313" key="2">
    <source>
        <dbReference type="EMBL" id="RAH83618.1"/>
    </source>
</evidence>
<evidence type="ECO:0000256" key="1">
    <source>
        <dbReference type="SAM" id="Phobius"/>
    </source>
</evidence>
<reference evidence="2 3" key="1">
    <citation type="submission" date="2018-02" db="EMBL/GenBank/DDBJ databases">
        <title>The genomes of Aspergillus section Nigri reveals drivers in fungal speciation.</title>
        <authorList>
            <consortium name="DOE Joint Genome Institute"/>
            <person name="Vesth T.C."/>
            <person name="Nybo J."/>
            <person name="Theobald S."/>
            <person name="Brandl J."/>
            <person name="Frisvad J.C."/>
            <person name="Nielsen K.F."/>
            <person name="Lyhne E.K."/>
            <person name="Kogle M.E."/>
            <person name="Kuo A."/>
            <person name="Riley R."/>
            <person name="Clum A."/>
            <person name="Nolan M."/>
            <person name="Lipzen A."/>
            <person name="Salamov A."/>
            <person name="Henrissat B."/>
            <person name="Wiebenga A."/>
            <person name="De vries R.P."/>
            <person name="Grigoriev I.V."/>
            <person name="Mortensen U.H."/>
            <person name="Andersen M.R."/>
            <person name="Baker S.E."/>
        </authorList>
    </citation>
    <scope>NUCLEOTIDE SEQUENCE [LARGE SCALE GENOMIC DNA]</scope>
    <source>
        <strain evidence="2 3">CBS 114.51</strain>
    </source>
</reference>
<feature type="transmembrane region" description="Helical" evidence="1">
    <location>
        <begin position="20"/>
        <end position="38"/>
    </location>
</feature>
<keyword evidence="1" id="KW-0812">Transmembrane</keyword>
<accession>A0A8T8X638</accession>
<dbReference type="RefSeq" id="XP_025529512.1">
    <property type="nucleotide sequence ID" value="XM_025676114.1"/>
</dbReference>
<organism evidence="2 3">
    <name type="scientific">Aspergillus japonicus CBS 114.51</name>
    <dbReference type="NCBI Taxonomy" id="1448312"/>
    <lineage>
        <taxon>Eukaryota</taxon>
        <taxon>Fungi</taxon>
        <taxon>Dikarya</taxon>
        <taxon>Ascomycota</taxon>
        <taxon>Pezizomycotina</taxon>
        <taxon>Eurotiomycetes</taxon>
        <taxon>Eurotiomycetidae</taxon>
        <taxon>Eurotiales</taxon>
        <taxon>Aspergillaceae</taxon>
        <taxon>Aspergillus</taxon>
        <taxon>Aspergillus subgen. Circumdati</taxon>
    </lineage>
</organism>
<protein>
    <submittedName>
        <fullName evidence="2">Uncharacterized protein</fullName>
    </submittedName>
</protein>